<dbReference type="PANTHER" id="PTHR13018:SF53">
    <property type="entry name" value="DUF221 DOMAIN PROTEIN"/>
    <property type="match status" value="1"/>
</dbReference>
<dbReference type="Proteomes" id="UP000770015">
    <property type="component" value="Unassembled WGS sequence"/>
</dbReference>
<evidence type="ECO:0000259" key="11">
    <source>
        <dbReference type="Pfam" id="PF13967"/>
    </source>
</evidence>
<keyword evidence="4 8" id="KW-0812">Transmembrane</keyword>
<name>A0A9P8VHK8_9PEZI</name>
<evidence type="ECO:0000259" key="9">
    <source>
        <dbReference type="Pfam" id="PF02714"/>
    </source>
</evidence>
<keyword evidence="3" id="KW-0813">Transport</keyword>
<dbReference type="AlphaFoldDB" id="A0A9P8VHK8"/>
<accession>A0A9P8VHK8</accession>
<proteinExistence type="inferred from homology"/>
<feature type="transmembrane region" description="Helical" evidence="8">
    <location>
        <begin position="591"/>
        <end position="611"/>
    </location>
</feature>
<comment type="subcellular location">
    <subcellularLocation>
        <location evidence="1">Membrane</location>
        <topology evidence="1">Multi-pass membrane protein</topology>
    </subcellularLocation>
</comment>
<feature type="transmembrane region" description="Helical" evidence="8">
    <location>
        <begin position="494"/>
        <end position="522"/>
    </location>
</feature>
<dbReference type="Pfam" id="PF13967">
    <property type="entry name" value="RSN1_TM"/>
    <property type="match status" value="1"/>
</dbReference>
<organism evidence="13 14">
    <name type="scientific">Plectosphaerella plurivora</name>
    <dbReference type="NCBI Taxonomy" id="936078"/>
    <lineage>
        <taxon>Eukaryota</taxon>
        <taxon>Fungi</taxon>
        <taxon>Dikarya</taxon>
        <taxon>Ascomycota</taxon>
        <taxon>Pezizomycotina</taxon>
        <taxon>Sordariomycetes</taxon>
        <taxon>Hypocreomycetidae</taxon>
        <taxon>Glomerellales</taxon>
        <taxon>Plectosphaerellaceae</taxon>
        <taxon>Plectosphaerella</taxon>
    </lineage>
</organism>
<evidence type="ECO:0000256" key="7">
    <source>
        <dbReference type="SAM" id="MobiDB-lite"/>
    </source>
</evidence>
<comment type="similarity">
    <text evidence="2">Belongs to the CSC1 (TC 1.A.17) family.</text>
</comment>
<dbReference type="EMBL" id="JAGSXJ010000004">
    <property type="protein sequence ID" value="KAH6692302.1"/>
    <property type="molecule type" value="Genomic_DNA"/>
</dbReference>
<keyword evidence="6 8" id="KW-0472">Membrane</keyword>
<dbReference type="InterPro" id="IPR027815">
    <property type="entry name" value="CSC1/OSCA1-like_cyt"/>
</dbReference>
<dbReference type="Pfam" id="PF12621">
    <property type="entry name" value="PHM7_ext"/>
    <property type="match status" value="1"/>
</dbReference>
<dbReference type="PANTHER" id="PTHR13018">
    <property type="entry name" value="PROBABLE MEMBRANE PROTEIN DUF221-RELATED"/>
    <property type="match status" value="1"/>
</dbReference>
<dbReference type="InterPro" id="IPR022257">
    <property type="entry name" value="PHM7_ext"/>
</dbReference>
<sequence length="930" mass="105271">MDKLGNADSNTGSARDDGDGGTLGKLNKPKSASIESIVSTLLPVLIYTSVCVLIFWVLRRRMARVYAPRAHLRHYLPQERSLSPSKGWFDWVRPFIKEADVYILNHSSLDAFLFLRYLKLLSFICFIGCCLSWPVLMPIHATGGGGLTQLDSATIGNVTNPKHYFFHVAVAYIYFGFILFTVYRECIYYINLRHAYLLSPYYSKRLSSRTVLFQCVPDKYLDAHRLRKVFGDSVKHVWLVRDTSDLEHMVDERDETALRLEKAEIRLIKLANAARLKGQRSAPAQPWFSLPPQWVPASHRPGHRPLGNFLRRVDTIKWTRNRLKLLMPQIAKLRRKLHAGSEGRLLGSVFIEFQTQSDAQRAYQTLAHDRPMHMSPRFIGIRPDEVVWHSLRIGWFARMVRRVAMLALIIAAIVFWVIPAGAVGIMSNITFLAENFVFLRWLTMLPAPVTGVIQGFLPALALSLLMAIVPWLLRGCARVAGEPSLSEIELYVQNFYFAFQVIQVFLVTTMTSAASAALGAVIKDPTSIPDLLSKNLPKASNFYLSYILIQCLAVGATGLLHLWDLIRHGIMTRFIQNPRSKWRIYKLTRPIHWGGWFPVFTNMAVIAFSYACIAPVILGFASVGMYVIYIISKYNFLFVEDSSIDTRGLVYPRALKHLLFGVYLAQACLIGLFALQGAYAPMMLMIVSLVISLIFHISISEALSPLLANLPRTLALEIEELTGDGEQPMPLPAFDIDPASIPLPLDQDEEDEDETVVHETTGARGLARSMGMEGSPSLAKFARRWTWDAYVRKVSEFLHEIGLGPILDRIDAIVNPVYSPNPSAIMRFLHPNTFDSFAHLRQMIPDDLPDPTATYPEDYIFKAYYPPEMWTPTPRLWLPRDDAGVSTQEIDHCKRYGRIVASDEGAWLGEDGVIRCEVDEAPFWEDRALY</sequence>
<evidence type="ECO:0000256" key="6">
    <source>
        <dbReference type="ARBA" id="ARBA00023136"/>
    </source>
</evidence>
<feature type="transmembrane region" description="Helical" evidence="8">
    <location>
        <begin position="617"/>
        <end position="637"/>
    </location>
</feature>
<dbReference type="GO" id="GO:0005227">
    <property type="term" value="F:calcium-activated cation channel activity"/>
    <property type="evidence" value="ECO:0007669"/>
    <property type="project" value="InterPro"/>
</dbReference>
<keyword evidence="14" id="KW-1185">Reference proteome</keyword>
<dbReference type="InterPro" id="IPR032880">
    <property type="entry name" value="CSC1/OSCA1-like_N"/>
</dbReference>
<feature type="transmembrane region" description="Helical" evidence="8">
    <location>
        <begin position="658"/>
        <end position="676"/>
    </location>
</feature>
<keyword evidence="5 8" id="KW-1133">Transmembrane helix</keyword>
<evidence type="ECO:0000256" key="1">
    <source>
        <dbReference type="ARBA" id="ARBA00004141"/>
    </source>
</evidence>
<dbReference type="GO" id="GO:0005886">
    <property type="term" value="C:plasma membrane"/>
    <property type="evidence" value="ECO:0007669"/>
    <property type="project" value="TreeGrafter"/>
</dbReference>
<feature type="domain" description="10TM putative phosphate transporter extracellular tail" evidence="10">
    <location>
        <begin position="828"/>
        <end position="922"/>
    </location>
</feature>
<evidence type="ECO:0000256" key="5">
    <source>
        <dbReference type="ARBA" id="ARBA00022989"/>
    </source>
</evidence>
<reference evidence="13" key="1">
    <citation type="journal article" date="2021" name="Nat. Commun.">
        <title>Genetic determinants of endophytism in the Arabidopsis root mycobiome.</title>
        <authorList>
            <person name="Mesny F."/>
            <person name="Miyauchi S."/>
            <person name="Thiergart T."/>
            <person name="Pickel B."/>
            <person name="Atanasova L."/>
            <person name="Karlsson M."/>
            <person name="Huettel B."/>
            <person name="Barry K.W."/>
            <person name="Haridas S."/>
            <person name="Chen C."/>
            <person name="Bauer D."/>
            <person name="Andreopoulos W."/>
            <person name="Pangilinan J."/>
            <person name="LaButti K."/>
            <person name="Riley R."/>
            <person name="Lipzen A."/>
            <person name="Clum A."/>
            <person name="Drula E."/>
            <person name="Henrissat B."/>
            <person name="Kohler A."/>
            <person name="Grigoriev I.V."/>
            <person name="Martin F.M."/>
            <person name="Hacquard S."/>
        </authorList>
    </citation>
    <scope>NUCLEOTIDE SEQUENCE</scope>
    <source>
        <strain evidence="13">MPI-SDFR-AT-0117</strain>
    </source>
</reference>
<evidence type="ECO:0000256" key="3">
    <source>
        <dbReference type="ARBA" id="ARBA00022448"/>
    </source>
</evidence>
<evidence type="ECO:0000313" key="14">
    <source>
        <dbReference type="Proteomes" id="UP000770015"/>
    </source>
</evidence>
<feature type="domain" description="CSC1/OSCA1-like N-terminal transmembrane" evidence="11">
    <location>
        <begin position="37"/>
        <end position="185"/>
    </location>
</feature>
<evidence type="ECO:0000256" key="4">
    <source>
        <dbReference type="ARBA" id="ARBA00022692"/>
    </source>
</evidence>
<feature type="transmembrane region" description="Helical" evidence="8">
    <location>
        <begin position="117"/>
        <end position="136"/>
    </location>
</feature>
<feature type="transmembrane region" description="Helical" evidence="8">
    <location>
        <begin position="403"/>
        <end position="432"/>
    </location>
</feature>
<feature type="domain" description="CSC1/OSCA1-like 7TM region" evidence="9">
    <location>
        <begin position="401"/>
        <end position="673"/>
    </location>
</feature>
<feature type="domain" description="CSC1/OSCA1-like cytosolic" evidence="12">
    <location>
        <begin position="208"/>
        <end position="389"/>
    </location>
</feature>
<dbReference type="OrthoDB" id="1076608at2759"/>
<feature type="transmembrane region" description="Helical" evidence="8">
    <location>
        <begin position="37"/>
        <end position="58"/>
    </location>
</feature>
<feature type="transmembrane region" description="Helical" evidence="8">
    <location>
        <begin position="164"/>
        <end position="183"/>
    </location>
</feature>
<protein>
    <submittedName>
        <fullName evidence="13">Phosphate metabolism protein</fullName>
    </submittedName>
</protein>
<comment type="caution">
    <text evidence="13">The sequence shown here is derived from an EMBL/GenBank/DDBJ whole genome shotgun (WGS) entry which is preliminary data.</text>
</comment>
<evidence type="ECO:0000259" key="10">
    <source>
        <dbReference type="Pfam" id="PF12621"/>
    </source>
</evidence>
<feature type="region of interest" description="Disordered" evidence="7">
    <location>
        <begin position="1"/>
        <end position="24"/>
    </location>
</feature>
<dbReference type="InterPro" id="IPR003864">
    <property type="entry name" value="CSC1/OSCA1-like_7TM"/>
</dbReference>
<feature type="transmembrane region" description="Helical" evidence="8">
    <location>
        <begin position="452"/>
        <end position="473"/>
    </location>
</feature>
<evidence type="ECO:0000256" key="8">
    <source>
        <dbReference type="SAM" id="Phobius"/>
    </source>
</evidence>
<gene>
    <name evidence="13" type="ORF">F5X68DRAFT_148804</name>
</gene>
<evidence type="ECO:0000256" key="2">
    <source>
        <dbReference type="ARBA" id="ARBA00007779"/>
    </source>
</evidence>
<dbReference type="InterPro" id="IPR045122">
    <property type="entry name" value="Csc1-like"/>
</dbReference>
<feature type="transmembrane region" description="Helical" evidence="8">
    <location>
        <begin position="542"/>
        <end position="563"/>
    </location>
</feature>
<evidence type="ECO:0000259" key="12">
    <source>
        <dbReference type="Pfam" id="PF14703"/>
    </source>
</evidence>
<evidence type="ECO:0000313" key="13">
    <source>
        <dbReference type="EMBL" id="KAH6692302.1"/>
    </source>
</evidence>
<dbReference type="Pfam" id="PF02714">
    <property type="entry name" value="RSN1_7TM"/>
    <property type="match status" value="1"/>
</dbReference>
<dbReference type="Pfam" id="PF14703">
    <property type="entry name" value="PHM7_cyt"/>
    <property type="match status" value="1"/>
</dbReference>